<dbReference type="PANTHER" id="PTHR33736">
    <property type="entry name" value="F-BOX PROTEIN-RELATED"/>
    <property type="match status" value="1"/>
</dbReference>
<dbReference type="OrthoDB" id="671172at2759"/>
<dbReference type="Proteomes" id="UP000325577">
    <property type="component" value="Linkage Group LG7"/>
</dbReference>
<dbReference type="Gene3D" id="1.20.1280.50">
    <property type="match status" value="1"/>
</dbReference>
<gene>
    <name evidence="2" type="ORF">F0562_016008</name>
</gene>
<accession>A0A5J4ZLA0</accession>
<protein>
    <recommendedName>
        <fullName evidence="1">F-box domain-containing protein</fullName>
    </recommendedName>
</protein>
<proteinExistence type="predicted"/>
<dbReference type="InterPro" id="IPR036047">
    <property type="entry name" value="F-box-like_dom_sf"/>
</dbReference>
<evidence type="ECO:0000259" key="1">
    <source>
        <dbReference type="Pfam" id="PF12937"/>
    </source>
</evidence>
<dbReference type="EMBL" id="CM018050">
    <property type="protein sequence ID" value="KAA8518534.1"/>
    <property type="molecule type" value="Genomic_DNA"/>
</dbReference>
<dbReference type="InterPro" id="IPR009836">
    <property type="entry name" value="GRDP-like"/>
</dbReference>
<dbReference type="InterPro" id="IPR001810">
    <property type="entry name" value="F-box_dom"/>
</dbReference>
<feature type="domain" description="F-box" evidence="1">
    <location>
        <begin position="27"/>
        <end position="66"/>
    </location>
</feature>
<organism evidence="2 3">
    <name type="scientific">Nyssa sinensis</name>
    <dbReference type="NCBI Taxonomy" id="561372"/>
    <lineage>
        <taxon>Eukaryota</taxon>
        <taxon>Viridiplantae</taxon>
        <taxon>Streptophyta</taxon>
        <taxon>Embryophyta</taxon>
        <taxon>Tracheophyta</taxon>
        <taxon>Spermatophyta</taxon>
        <taxon>Magnoliopsida</taxon>
        <taxon>eudicotyledons</taxon>
        <taxon>Gunneridae</taxon>
        <taxon>Pentapetalae</taxon>
        <taxon>asterids</taxon>
        <taxon>Cornales</taxon>
        <taxon>Nyssaceae</taxon>
        <taxon>Nyssa</taxon>
    </lineage>
</organism>
<reference evidence="2 3" key="1">
    <citation type="submission" date="2019-09" db="EMBL/GenBank/DDBJ databases">
        <title>A chromosome-level genome assembly of the Chinese tupelo Nyssa sinensis.</title>
        <authorList>
            <person name="Yang X."/>
            <person name="Kang M."/>
            <person name="Yang Y."/>
            <person name="Xiong H."/>
            <person name="Wang M."/>
            <person name="Zhang Z."/>
            <person name="Wang Z."/>
            <person name="Wu H."/>
            <person name="Ma T."/>
            <person name="Liu J."/>
            <person name="Xi Z."/>
        </authorList>
    </citation>
    <scope>NUCLEOTIDE SEQUENCE [LARGE SCALE GENOMIC DNA]</scope>
    <source>
        <strain evidence="2">J267</strain>
        <tissue evidence="2">Leaf</tissue>
    </source>
</reference>
<evidence type="ECO:0000313" key="3">
    <source>
        <dbReference type="Proteomes" id="UP000325577"/>
    </source>
</evidence>
<sequence>MSLSSKEPPSTVEEGSATTFTAVHPDILQSHILTRLDGPTLASASCVSSQLHALSAQDHLWTDICHSTWPSTSTPRLRQVISTFPDGARSFFAHAFPILVTDPTNNSPLNLDRSSTSSPSEIISAVDIYYQDKLIFTKVQETETVTGWFRCSPFRIDLLDHKDVVPTRLQHPDGDETCMALAEEMTLSWIVIDPIGRRAMNLSSYKPVSVQRHWLSGEVQVRFASILAGDHKRSASEFVQCGIVVTCSGSEGGKMLVREVYLQVEDMDGMHLKGKESLVILQRALEGKRRRVGRTRREEEGRTRFSKHIGKPAIFDEKNEEYAWNRCREIWIHRYPSEQFENECDSDEVRDAYAITN</sequence>
<keyword evidence="3" id="KW-1185">Reference proteome</keyword>
<dbReference type="InterPro" id="IPR045283">
    <property type="entry name" value="AT3G44326-like"/>
</dbReference>
<dbReference type="PANTHER" id="PTHR33736:SF13">
    <property type="entry name" value="OS11G0155100 PROTEIN"/>
    <property type="match status" value="1"/>
</dbReference>
<dbReference type="Pfam" id="PF12937">
    <property type="entry name" value="F-box-like"/>
    <property type="match status" value="1"/>
</dbReference>
<name>A0A5J4ZLA0_9ASTE</name>
<dbReference type="Pfam" id="PF07173">
    <property type="entry name" value="GRDP-like"/>
    <property type="match status" value="1"/>
</dbReference>
<dbReference type="SUPFAM" id="SSF81383">
    <property type="entry name" value="F-box domain"/>
    <property type="match status" value="1"/>
</dbReference>
<dbReference type="AlphaFoldDB" id="A0A5J4ZLA0"/>
<evidence type="ECO:0000313" key="2">
    <source>
        <dbReference type="EMBL" id="KAA8518534.1"/>
    </source>
</evidence>